<keyword evidence="3" id="KW-1185">Reference proteome</keyword>
<name>A0A9K3DL13_HELAN</name>
<protein>
    <submittedName>
        <fullName evidence="2">Uncharacterized protein</fullName>
    </submittedName>
</protein>
<reference evidence="2" key="2">
    <citation type="submission" date="2020-06" db="EMBL/GenBank/DDBJ databases">
        <title>Helianthus annuus Genome sequencing and assembly Release 2.</title>
        <authorList>
            <person name="Gouzy J."/>
            <person name="Langlade N."/>
            <person name="Munos S."/>
        </authorList>
    </citation>
    <scope>NUCLEOTIDE SEQUENCE</scope>
    <source>
        <tissue evidence="2">Leaves</tissue>
    </source>
</reference>
<evidence type="ECO:0000256" key="1">
    <source>
        <dbReference type="SAM" id="MobiDB-lite"/>
    </source>
</evidence>
<dbReference type="Gramene" id="mRNA:HanXRQr2_Chr17g0811871">
    <property type="protein sequence ID" value="CDS:HanXRQr2_Chr17g0811871.1"/>
    <property type="gene ID" value="HanXRQr2_Chr17g0811871"/>
</dbReference>
<feature type="region of interest" description="Disordered" evidence="1">
    <location>
        <begin position="41"/>
        <end position="74"/>
    </location>
</feature>
<sequence>MGISFVVEDVVNLEMGGVIGGGTPDVGGSAVGVIEGTRFVKEDSSKGSEDYQSSPPVEKVSSGDEDLATRLSRTRKPDLMVDVNAVVPEPRSIRLRLRSASSQKSQPASRAASDAPPVNTKGSLSKHLKTLRPSSNLVSGLFLIS</sequence>
<organism evidence="2 3">
    <name type="scientific">Helianthus annuus</name>
    <name type="common">Common sunflower</name>
    <dbReference type="NCBI Taxonomy" id="4232"/>
    <lineage>
        <taxon>Eukaryota</taxon>
        <taxon>Viridiplantae</taxon>
        <taxon>Streptophyta</taxon>
        <taxon>Embryophyta</taxon>
        <taxon>Tracheophyta</taxon>
        <taxon>Spermatophyta</taxon>
        <taxon>Magnoliopsida</taxon>
        <taxon>eudicotyledons</taxon>
        <taxon>Gunneridae</taxon>
        <taxon>Pentapetalae</taxon>
        <taxon>asterids</taxon>
        <taxon>campanulids</taxon>
        <taxon>Asterales</taxon>
        <taxon>Asteraceae</taxon>
        <taxon>Asteroideae</taxon>
        <taxon>Heliantheae alliance</taxon>
        <taxon>Heliantheae</taxon>
        <taxon>Helianthus</taxon>
    </lineage>
</organism>
<dbReference type="Proteomes" id="UP000215914">
    <property type="component" value="Unassembled WGS sequence"/>
</dbReference>
<reference evidence="2" key="1">
    <citation type="journal article" date="2017" name="Nature">
        <title>The sunflower genome provides insights into oil metabolism, flowering and Asterid evolution.</title>
        <authorList>
            <person name="Badouin H."/>
            <person name="Gouzy J."/>
            <person name="Grassa C.J."/>
            <person name="Murat F."/>
            <person name="Staton S.E."/>
            <person name="Cottret L."/>
            <person name="Lelandais-Briere C."/>
            <person name="Owens G.L."/>
            <person name="Carrere S."/>
            <person name="Mayjonade B."/>
            <person name="Legrand L."/>
            <person name="Gill N."/>
            <person name="Kane N.C."/>
            <person name="Bowers J.E."/>
            <person name="Hubner S."/>
            <person name="Bellec A."/>
            <person name="Berard A."/>
            <person name="Berges H."/>
            <person name="Blanchet N."/>
            <person name="Boniface M.C."/>
            <person name="Brunel D."/>
            <person name="Catrice O."/>
            <person name="Chaidir N."/>
            <person name="Claudel C."/>
            <person name="Donnadieu C."/>
            <person name="Faraut T."/>
            <person name="Fievet G."/>
            <person name="Helmstetter N."/>
            <person name="King M."/>
            <person name="Knapp S.J."/>
            <person name="Lai Z."/>
            <person name="Le Paslier M.C."/>
            <person name="Lippi Y."/>
            <person name="Lorenzon L."/>
            <person name="Mandel J.R."/>
            <person name="Marage G."/>
            <person name="Marchand G."/>
            <person name="Marquand E."/>
            <person name="Bret-Mestries E."/>
            <person name="Morien E."/>
            <person name="Nambeesan S."/>
            <person name="Nguyen T."/>
            <person name="Pegot-Espagnet P."/>
            <person name="Pouilly N."/>
            <person name="Raftis F."/>
            <person name="Sallet E."/>
            <person name="Schiex T."/>
            <person name="Thomas J."/>
            <person name="Vandecasteele C."/>
            <person name="Vares D."/>
            <person name="Vear F."/>
            <person name="Vautrin S."/>
            <person name="Crespi M."/>
            <person name="Mangin B."/>
            <person name="Burke J.M."/>
            <person name="Salse J."/>
            <person name="Munos S."/>
            <person name="Vincourt P."/>
            <person name="Rieseberg L.H."/>
            <person name="Langlade N.B."/>
        </authorList>
    </citation>
    <scope>NUCLEOTIDE SEQUENCE</scope>
    <source>
        <tissue evidence="2">Leaves</tissue>
    </source>
</reference>
<comment type="caution">
    <text evidence="2">The sequence shown here is derived from an EMBL/GenBank/DDBJ whole genome shotgun (WGS) entry which is preliminary data.</text>
</comment>
<dbReference type="EMBL" id="MNCJ02000332">
    <property type="protein sequence ID" value="KAF5756203.1"/>
    <property type="molecule type" value="Genomic_DNA"/>
</dbReference>
<gene>
    <name evidence="2" type="ORF">HanXRQr2_Chr17g0811871</name>
</gene>
<evidence type="ECO:0000313" key="3">
    <source>
        <dbReference type="Proteomes" id="UP000215914"/>
    </source>
</evidence>
<accession>A0A9K3DL13</accession>
<proteinExistence type="predicted"/>
<dbReference type="AlphaFoldDB" id="A0A9K3DL13"/>
<evidence type="ECO:0000313" key="2">
    <source>
        <dbReference type="EMBL" id="KAF5756203.1"/>
    </source>
</evidence>
<feature type="region of interest" description="Disordered" evidence="1">
    <location>
        <begin position="97"/>
        <end position="127"/>
    </location>
</feature>